<dbReference type="Proteomes" id="UP000177230">
    <property type="component" value="Unassembled WGS sequence"/>
</dbReference>
<dbReference type="EMBL" id="MFFM01000018">
    <property type="protein sequence ID" value="OGF13443.1"/>
    <property type="molecule type" value="Genomic_DNA"/>
</dbReference>
<reference evidence="2 3" key="1">
    <citation type="journal article" date="2016" name="Nat. Commun.">
        <title>Thousands of microbial genomes shed light on interconnected biogeochemical processes in an aquifer system.</title>
        <authorList>
            <person name="Anantharaman K."/>
            <person name="Brown C.T."/>
            <person name="Hug L.A."/>
            <person name="Sharon I."/>
            <person name="Castelle C.J."/>
            <person name="Probst A.J."/>
            <person name="Thomas B.C."/>
            <person name="Singh A."/>
            <person name="Wilkins M.J."/>
            <person name="Karaoz U."/>
            <person name="Brodie E.L."/>
            <person name="Williams K.H."/>
            <person name="Hubbard S.S."/>
            <person name="Banfield J.F."/>
        </authorList>
    </citation>
    <scope>NUCLEOTIDE SEQUENCE [LARGE SCALE GENOMIC DNA]</scope>
</reference>
<dbReference type="InterPro" id="IPR011322">
    <property type="entry name" value="N-reg_PII-like_a/b"/>
</dbReference>
<dbReference type="Gene3D" id="3.30.70.120">
    <property type="match status" value="1"/>
</dbReference>
<dbReference type="InterPro" id="IPR003793">
    <property type="entry name" value="UPF0166"/>
</dbReference>
<protein>
    <submittedName>
        <fullName evidence="2">Uncharacterized protein</fullName>
    </submittedName>
</protein>
<proteinExistence type="inferred from homology"/>
<dbReference type="InterPro" id="IPR015867">
    <property type="entry name" value="N-reg_PII/ATP_PRibTrfase_C"/>
</dbReference>
<comment type="caution">
    <text evidence="2">The sequence shown here is derived from an EMBL/GenBank/DDBJ whole genome shotgun (WGS) entry which is preliminary data.</text>
</comment>
<dbReference type="SUPFAM" id="SSF54913">
    <property type="entry name" value="GlnB-like"/>
    <property type="match status" value="1"/>
</dbReference>
<dbReference type="PANTHER" id="PTHR35983:SF1">
    <property type="entry name" value="UPF0166 PROTEIN TM_0021"/>
    <property type="match status" value="1"/>
</dbReference>
<evidence type="ECO:0000256" key="1">
    <source>
        <dbReference type="ARBA" id="ARBA00010554"/>
    </source>
</evidence>
<dbReference type="Pfam" id="PF02641">
    <property type="entry name" value="DUF190"/>
    <property type="match status" value="1"/>
</dbReference>
<accession>A0A1F5RH18</accession>
<organism evidence="2 3">
    <name type="scientific">Candidatus Edwardsbacteria bacterium GWF2_54_11</name>
    <dbReference type="NCBI Taxonomy" id="1817851"/>
    <lineage>
        <taxon>Bacteria</taxon>
        <taxon>Candidatus Edwardsiibacteriota</taxon>
    </lineage>
</organism>
<name>A0A1F5RH18_9BACT</name>
<sequence>MKLPEQAVLLRVFIGENDKHNGKPLYEQIVLKARELNLAGATVLRGILGFGADSRLHSAKLLNLSEDLPVVIEVVDTKENIDRLMPFIDQNVTEGLVTLEDIRVIKYRHS</sequence>
<evidence type="ECO:0000313" key="2">
    <source>
        <dbReference type="EMBL" id="OGF13443.1"/>
    </source>
</evidence>
<gene>
    <name evidence="2" type="ORF">A2024_10800</name>
</gene>
<comment type="similarity">
    <text evidence="1">Belongs to the UPF0166 family.</text>
</comment>
<dbReference type="AlphaFoldDB" id="A0A1F5RH18"/>
<evidence type="ECO:0000313" key="3">
    <source>
        <dbReference type="Proteomes" id="UP000177230"/>
    </source>
</evidence>
<dbReference type="PANTHER" id="PTHR35983">
    <property type="entry name" value="UPF0166 PROTEIN TM_0021"/>
    <property type="match status" value="1"/>
</dbReference>